<gene>
    <name evidence="1" type="ORF">FEV09_15210</name>
</gene>
<accession>A0A9X4MDU9</accession>
<dbReference type="RefSeq" id="WP_009628043.1">
    <property type="nucleotide sequence ID" value="NZ_VBTY01000134.1"/>
</dbReference>
<dbReference type="EMBL" id="VBTY01000134">
    <property type="protein sequence ID" value="MDG3495896.1"/>
    <property type="molecule type" value="Genomic_DNA"/>
</dbReference>
<protein>
    <submittedName>
        <fullName evidence="1">Uncharacterized protein</fullName>
    </submittedName>
</protein>
<proteinExistence type="predicted"/>
<reference evidence="1" key="1">
    <citation type="submission" date="2019-05" db="EMBL/GenBank/DDBJ databases">
        <title>Whole genome sequencing of Pseudanabaena catenata USMAC16.</title>
        <authorList>
            <person name="Khan Z."/>
            <person name="Omar W.M."/>
            <person name="Convey P."/>
            <person name="Merican F."/>
            <person name="Najimudin N."/>
        </authorList>
    </citation>
    <scope>NUCLEOTIDE SEQUENCE</scope>
    <source>
        <strain evidence="1">USMAC16</strain>
    </source>
</reference>
<name>A0A9X4MDU9_9CYAN</name>
<evidence type="ECO:0000313" key="1">
    <source>
        <dbReference type="EMBL" id="MDG3495896.1"/>
    </source>
</evidence>
<sequence>MTQTQNQLTSQQNYIAQLLEQLTVNYQNTKLERKQIAQNFPQSEAEFTPLEEIELLTVSIRGYASQIAASGTLRNDRQAIAELQKLSVFNNHLIVQLYSEARSHYPQMQSYICMLDYLRLLVLEYLQNQQTQQLMPA</sequence>
<evidence type="ECO:0000313" key="2">
    <source>
        <dbReference type="Proteomes" id="UP001152872"/>
    </source>
</evidence>
<organism evidence="1 2">
    <name type="scientific">Pseudanabaena catenata USMAC16</name>
    <dbReference type="NCBI Taxonomy" id="1855837"/>
    <lineage>
        <taxon>Bacteria</taxon>
        <taxon>Bacillati</taxon>
        <taxon>Cyanobacteriota</taxon>
        <taxon>Cyanophyceae</taxon>
        <taxon>Pseudanabaenales</taxon>
        <taxon>Pseudanabaenaceae</taxon>
        <taxon>Pseudanabaena</taxon>
    </lineage>
</organism>
<keyword evidence="2" id="KW-1185">Reference proteome</keyword>
<dbReference type="AlphaFoldDB" id="A0A9X4MDU9"/>
<dbReference type="Proteomes" id="UP001152872">
    <property type="component" value="Unassembled WGS sequence"/>
</dbReference>
<comment type="caution">
    <text evidence="1">The sequence shown here is derived from an EMBL/GenBank/DDBJ whole genome shotgun (WGS) entry which is preliminary data.</text>
</comment>